<dbReference type="Pfam" id="PF13842">
    <property type="entry name" value="zf-Tnp_2"/>
    <property type="match status" value="1"/>
</dbReference>
<evidence type="ECO:0000313" key="4">
    <source>
        <dbReference type="Proteomes" id="UP000691718"/>
    </source>
</evidence>
<dbReference type="AlphaFoldDB" id="A0A8S3XGP9"/>
<name>A0A8S3XGP9_PARAO</name>
<evidence type="ECO:0000256" key="1">
    <source>
        <dbReference type="SAM" id="MobiDB-lite"/>
    </source>
</evidence>
<reference evidence="3" key="1">
    <citation type="submission" date="2021-04" db="EMBL/GenBank/DDBJ databases">
        <authorList>
            <person name="Tunstrom K."/>
        </authorList>
    </citation>
    <scope>NUCLEOTIDE SEQUENCE</scope>
</reference>
<feature type="region of interest" description="Disordered" evidence="1">
    <location>
        <begin position="25"/>
        <end position="90"/>
    </location>
</feature>
<proteinExistence type="predicted"/>
<feature type="compositionally biased region" description="Polar residues" evidence="1">
    <location>
        <begin position="36"/>
        <end position="46"/>
    </location>
</feature>
<accession>A0A8S3XGP9</accession>
<dbReference type="EMBL" id="CAJQZP010001146">
    <property type="protein sequence ID" value="CAG5022054.1"/>
    <property type="molecule type" value="Genomic_DNA"/>
</dbReference>
<evidence type="ECO:0000259" key="2">
    <source>
        <dbReference type="Pfam" id="PF13842"/>
    </source>
</evidence>
<organism evidence="3 4">
    <name type="scientific">Parnassius apollo</name>
    <name type="common">Apollo butterfly</name>
    <name type="synonym">Papilio apollo</name>
    <dbReference type="NCBI Taxonomy" id="110799"/>
    <lineage>
        <taxon>Eukaryota</taxon>
        <taxon>Metazoa</taxon>
        <taxon>Ecdysozoa</taxon>
        <taxon>Arthropoda</taxon>
        <taxon>Hexapoda</taxon>
        <taxon>Insecta</taxon>
        <taxon>Pterygota</taxon>
        <taxon>Neoptera</taxon>
        <taxon>Endopterygota</taxon>
        <taxon>Lepidoptera</taxon>
        <taxon>Glossata</taxon>
        <taxon>Ditrysia</taxon>
        <taxon>Papilionoidea</taxon>
        <taxon>Papilionidae</taxon>
        <taxon>Parnassiinae</taxon>
        <taxon>Parnassini</taxon>
        <taxon>Parnassius</taxon>
        <taxon>Parnassius</taxon>
    </lineage>
</organism>
<comment type="caution">
    <text evidence="3">The sequence shown here is derived from an EMBL/GenBank/DDBJ whole genome shotgun (WGS) entry which is preliminary data.</text>
</comment>
<protein>
    <submittedName>
        <fullName evidence="3">(apollo) hypothetical protein</fullName>
    </submittedName>
</protein>
<sequence length="185" mass="21294">MNYAENNSDLERELFAEMKFFDYDEEELSSEDDCQPPTSYSVTDISLRSPVQKLPRSSPSQSPPHHQDDDQTPDKPSAEESTSHWPSEGQNKLNLYDYRIRVISSLLPQKPSEPLPISTADGSSSQDRIAKITDLTKKGRVQRKICRQCYKNKKRTDSPWHCITRKNKPGLCVECFDNYHREIGN</sequence>
<gene>
    <name evidence="3" type="ORF">PAPOLLO_LOCUS17678</name>
</gene>
<dbReference type="Proteomes" id="UP000691718">
    <property type="component" value="Unassembled WGS sequence"/>
</dbReference>
<keyword evidence="4" id="KW-1185">Reference proteome</keyword>
<dbReference type="OrthoDB" id="7483215at2759"/>
<feature type="compositionally biased region" description="Acidic residues" evidence="1">
    <location>
        <begin position="25"/>
        <end position="34"/>
    </location>
</feature>
<dbReference type="InterPro" id="IPR032718">
    <property type="entry name" value="PGBD4_Znf_C"/>
</dbReference>
<feature type="compositionally biased region" description="Basic and acidic residues" evidence="1">
    <location>
        <begin position="65"/>
        <end position="82"/>
    </location>
</feature>
<feature type="domain" description="PiggyBac transposable element-derived protein 4 C-terminal zinc-finger" evidence="2">
    <location>
        <begin position="136"/>
        <end position="180"/>
    </location>
</feature>
<evidence type="ECO:0000313" key="3">
    <source>
        <dbReference type="EMBL" id="CAG5022054.1"/>
    </source>
</evidence>